<keyword evidence="2" id="KW-1185">Reference proteome</keyword>
<name>A0ACB9YQ51_9PEZI</name>
<accession>A0ACB9YQ51</accession>
<evidence type="ECO:0000313" key="1">
    <source>
        <dbReference type="EMBL" id="KAI4861517.1"/>
    </source>
</evidence>
<sequence length="375" mass="41495">MAQYGYGGRQNPFDQRDNAGNDGYGGGLPSRPNYGPSMGSYDYGSNNVEMAPLAQNASSFGGAGNSNSILNEVTEINRGIDMIDRNLDQLKMLQQRALDDADASASSNTNRQLDALSSETMAQYRSLTERVRQLKSNPESQQKFGQQVRRVDSRLKDAIRAYQGVESAFRKKTQEQMARQYRIVRPDADESEVRAAVEDQTGGQVFQQALMQSNRRGQAQQVLSAVQDRHEQLKKIESQMLELAQLFQDMDTLVMQQDVAVEAIEQKAEEVVVNIDKGNQEVGVAINSARATRKKKWICLGICVAIIAIIVIVVAVYVTIQNQGKQAATKRNILEPSARSWFETASASRVLAERAQAEAKRLASRVDWQPGGSSD</sequence>
<reference evidence="1 2" key="1">
    <citation type="journal article" date="2022" name="New Phytol.">
        <title>Ecological generalism drives hyperdiversity of secondary metabolite gene clusters in xylarialean endophytes.</title>
        <authorList>
            <person name="Franco M.E.E."/>
            <person name="Wisecaver J.H."/>
            <person name="Arnold A.E."/>
            <person name="Ju Y.M."/>
            <person name="Slot J.C."/>
            <person name="Ahrendt S."/>
            <person name="Moore L.P."/>
            <person name="Eastman K.E."/>
            <person name="Scott K."/>
            <person name="Konkel Z."/>
            <person name="Mondo S.J."/>
            <person name="Kuo A."/>
            <person name="Hayes R.D."/>
            <person name="Haridas S."/>
            <person name="Andreopoulos B."/>
            <person name="Riley R."/>
            <person name="LaButti K."/>
            <person name="Pangilinan J."/>
            <person name="Lipzen A."/>
            <person name="Amirebrahimi M."/>
            <person name="Yan J."/>
            <person name="Adam C."/>
            <person name="Keymanesh K."/>
            <person name="Ng V."/>
            <person name="Louie K."/>
            <person name="Northen T."/>
            <person name="Drula E."/>
            <person name="Henrissat B."/>
            <person name="Hsieh H.M."/>
            <person name="Youens-Clark K."/>
            <person name="Lutzoni F."/>
            <person name="Miadlikowska J."/>
            <person name="Eastwood D.C."/>
            <person name="Hamelin R.C."/>
            <person name="Grigoriev I.V."/>
            <person name="U'Ren J.M."/>
        </authorList>
    </citation>
    <scope>NUCLEOTIDE SEQUENCE [LARGE SCALE GENOMIC DNA]</scope>
    <source>
        <strain evidence="1 2">CBS 119005</strain>
    </source>
</reference>
<organism evidence="1 2">
    <name type="scientific">Hypoxylon rubiginosum</name>
    <dbReference type="NCBI Taxonomy" id="110542"/>
    <lineage>
        <taxon>Eukaryota</taxon>
        <taxon>Fungi</taxon>
        <taxon>Dikarya</taxon>
        <taxon>Ascomycota</taxon>
        <taxon>Pezizomycotina</taxon>
        <taxon>Sordariomycetes</taxon>
        <taxon>Xylariomycetidae</taxon>
        <taxon>Xylariales</taxon>
        <taxon>Hypoxylaceae</taxon>
        <taxon>Hypoxylon</taxon>
    </lineage>
</organism>
<dbReference type="EMBL" id="MU393550">
    <property type="protein sequence ID" value="KAI4861517.1"/>
    <property type="molecule type" value="Genomic_DNA"/>
</dbReference>
<protein>
    <submittedName>
        <fullName evidence="1">t-SNARE</fullName>
    </submittedName>
</protein>
<proteinExistence type="predicted"/>
<evidence type="ECO:0000313" key="2">
    <source>
        <dbReference type="Proteomes" id="UP001497700"/>
    </source>
</evidence>
<dbReference type="Proteomes" id="UP001497700">
    <property type="component" value="Unassembled WGS sequence"/>
</dbReference>
<gene>
    <name evidence="1" type="ORF">F4820DRAFT_433513</name>
</gene>
<comment type="caution">
    <text evidence="1">The sequence shown here is derived from an EMBL/GenBank/DDBJ whole genome shotgun (WGS) entry which is preliminary data.</text>
</comment>